<dbReference type="PANTHER" id="PTHR21446">
    <property type="entry name" value="DUF3504 DOMAIN-CONTAINING PROTEIN"/>
    <property type="match status" value="1"/>
</dbReference>
<dbReference type="Gene3D" id="3.30.710.10">
    <property type="entry name" value="Potassium Channel Kv1.1, Chain A"/>
    <property type="match status" value="2"/>
</dbReference>
<dbReference type="SUPFAM" id="SSF54695">
    <property type="entry name" value="POZ domain"/>
    <property type="match status" value="2"/>
</dbReference>
<reference evidence="3" key="1">
    <citation type="journal article" date="2012" name="Nature">
        <title>The oyster genome reveals stress adaptation and complexity of shell formation.</title>
        <authorList>
            <person name="Zhang G."/>
            <person name="Fang X."/>
            <person name="Guo X."/>
            <person name="Li L."/>
            <person name="Luo R."/>
            <person name="Xu F."/>
            <person name="Yang P."/>
            <person name="Zhang L."/>
            <person name="Wang X."/>
            <person name="Qi H."/>
            <person name="Xiong Z."/>
            <person name="Que H."/>
            <person name="Xie Y."/>
            <person name="Holland P.W."/>
            <person name="Paps J."/>
            <person name="Zhu Y."/>
            <person name="Wu F."/>
            <person name="Chen Y."/>
            <person name="Wang J."/>
            <person name="Peng C."/>
            <person name="Meng J."/>
            <person name="Yang L."/>
            <person name="Liu J."/>
            <person name="Wen B."/>
            <person name="Zhang N."/>
            <person name="Huang Z."/>
            <person name="Zhu Q."/>
            <person name="Feng Y."/>
            <person name="Mount A."/>
            <person name="Hedgecock D."/>
            <person name="Xu Z."/>
            <person name="Liu Y."/>
            <person name="Domazet-Loso T."/>
            <person name="Du Y."/>
            <person name="Sun X."/>
            <person name="Zhang S."/>
            <person name="Liu B."/>
            <person name="Cheng P."/>
            <person name="Jiang X."/>
            <person name="Li J."/>
            <person name="Fan D."/>
            <person name="Wang W."/>
            <person name="Fu W."/>
            <person name="Wang T."/>
            <person name="Wang B."/>
            <person name="Zhang J."/>
            <person name="Peng Z."/>
            <person name="Li Y."/>
            <person name="Li N."/>
            <person name="Wang J."/>
            <person name="Chen M."/>
            <person name="He Y."/>
            <person name="Tan F."/>
            <person name="Song X."/>
            <person name="Zheng Q."/>
            <person name="Huang R."/>
            <person name="Yang H."/>
            <person name="Du X."/>
            <person name="Chen L."/>
            <person name="Yang M."/>
            <person name="Gaffney P.M."/>
            <person name="Wang S."/>
            <person name="Luo L."/>
            <person name="She Z."/>
            <person name="Ming Y."/>
            <person name="Huang W."/>
            <person name="Zhang S."/>
            <person name="Huang B."/>
            <person name="Zhang Y."/>
            <person name="Qu T."/>
            <person name="Ni P."/>
            <person name="Miao G."/>
            <person name="Wang J."/>
            <person name="Wang Q."/>
            <person name="Steinberg C.E."/>
            <person name="Wang H."/>
            <person name="Li N."/>
            <person name="Qian L."/>
            <person name="Zhang G."/>
            <person name="Li Y."/>
            <person name="Yang H."/>
            <person name="Liu X."/>
            <person name="Wang J."/>
            <person name="Yin Y."/>
            <person name="Wang J."/>
        </authorList>
    </citation>
    <scope>NUCLEOTIDE SEQUENCE [LARGE SCALE GENOMIC DNA]</scope>
    <source>
        <strain evidence="3">05x7-T-G4-1.051#20</strain>
    </source>
</reference>
<feature type="domain" description="BTB" evidence="2">
    <location>
        <begin position="31"/>
        <end position="97"/>
    </location>
</feature>
<dbReference type="HOGENOM" id="CLU_352758_0_0_1"/>
<dbReference type="PROSITE" id="PS50097">
    <property type="entry name" value="BTB"/>
    <property type="match status" value="2"/>
</dbReference>
<feature type="region of interest" description="Disordered" evidence="1">
    <location>
        <begin position="222"/>
        <end position="259"/>
    </location>
</feature>
<gene>
    <name evidence="3" type="ORF">CGI_10026118</name>
</gene>
<feature type="compositionally biased region" description="Low complexity" evidence="1">
    <location>
        <begin position="173"/>
        <end position="192"/>
    </location>
</feature>
<dbReference type="PANTHER" id="PTHR21446:SF6">
    <property type="entry name" value="MITOCHONDRIAL ANTIVIRAL-SIGNALING PROTEIN"/>
    <property type="match status" value="1"/>
</dbReference>
<dbReference type="EMBL" id="JH817826">
    <property type="protein sequence ID" value="EKC40088.1"/>
    <property type="molecule type" value="Genomic_DNA"/>
</dbReference>
<name>K1R308_MAGGI</name>
<dbReference type="CDD" id="cd18186">
    <property type="entry name" value="BTB_POZ_ZBTB_KLHL-like"/>
    <property type="match status" value="2"/>
</dbReference>
<feature type="region of interest" description="Disordered" evidence="1">
    <location>
        <begin position="159"/>
        <end position="198"/>
    </location>
</feature>
<dbReference type="AlphaFoldDB" id="K1R308"/>
<accession>K1R308</accession>
<dbReference type="InterPro" id="IPR052787">
    <property type="entry name" value="MAVS"/>
</dbReference>
<protein>
    <recommendedName>
        <fullName evidence="2">BTB domain-containing protein</fullName>
    </recommendedName>
</protein>
<feature type="compositionally biased region" description="Polar residues" evidence="1">
    <location>
        <begin position="159"/>
        <end position="168"/>
    </location>
</feature>
<sequence length="958" mass="108390">MISYHKIYMSPVQSSNLQSQLCALWKKQKLCDAVIKSDKMSVMAHRLVLAASCPMLQSMENYSFGSLLEIRVESDMTKESVMAFLQYLYEGYLMLTEENYIYVENLARSMHIDSITHTSASSCAMSTKPSAEADHSIVKMELEDSIIHTDEGMFLSSAQRGETQTSQPHKFLSGDSSRTHTSASSSAMSTKPSAEEDHSIVKMELEDSIIHTDEGMFLSTAQRDGTQTSQSSSLHDKSSMSSESSSSQDEMSSSSVNAKGLEKVKRRNIAGRVYVSGMPTGIDFRKKVIDFMERNGARRGEYPILRGLRKKAALHFKFITEDAKTLFYEGEPVIHQGDVLIAVNAKIHSHMTERELCNFLPTLGGWSYFFLPKNSRLPEDTMISYHKIYMSPVQSSNLQSQLCGLWKKQKFCDAVIKSDNISVMAHSLVLAASCPKLQSMEAYSFGSLLEIRVDSDITKESVMAFLQYLYEGYLIQTCTSTSNSVTSTDPSTEVSLSIVKIEPEDSIIQTDEGMFLSTAQRDETQTSQSSWLHDNPSMSSEENLSQVETSSSLTSRTDFDNVLSRIAVSDIDTSHQEFDDQTSQFMPTRTRFHKLSEEEIQGIQDFPQSKATKKNTKWGIKILTDWHTETYGVPLDMTTVDEEELAKKLGRFYCEAKPQPDQKYGKHTEYHINTMKSIRAAINRHLSDIGRNINIVNDKAFKVANKGLTGLLKRRMVTGTFRPTTHKEVIDVSDLQKISAFFENAYLSPINLRLAVWYIIAVNFVSKGLGFYYQLRIDSFDFKVDEKGSTYACLKREQKSKDYTDCNHITEAMYDKRIYETGNRNCPVKTLKFFLAKTDQNASYLFNKCLKDAICSPNICNLWYSSKHLNQGSFVSFLPDICKAADCKRYTANCLRETAVHAGFEQRDIMYFSRHEYDTSVQSYNREISESASATLYSMAENMGRVENDNVDGSYESM</sequence>
<evidence type="ECO:0000259" key="2">
    <source>
        <dbReference type="PROSITE" id="PS50097"/>
    </source>
</evidence>
<dbReference type="InParanoid" id="K1R308"/>
<dbReference type="InterPro" id="IPR000210">
    <property type="entry name" value="BTB/POZ_dom"/>
</dbReference>
<proteinExistence type="predicted"/>
<feature type="compositionally biased region" description="Low complexity" evidence="1">
    <location>
        <begin position="229"/>
        <end position="255"/>
    </location>
</feature>
<feature type="region of interest" description="Disordered" evidence="1">
    <location>
        <begin position="525"/>
        <end position="552"/>
    </location>
</feature>
<organism evidence="3">
    <name type="scientific">Magallana gigas</name>
    <name type="common">Pacific oyster</name>
    <name type="synonym">Crassostrea gigas</name>
    <dbReference type="NCBI Taxonomy" id="29159"/>
    <lineage>
        <taxon>Eukaryota</taxon>
        <taxon>Metazoa</taxon>
        <taxon>Spiralia</taxon>
        <taxon>Lophotrochozoa</taxon>
        <taxon>Mollusca</taxon>
        <taxon>Bivalvia</taxon>
        <taxon>Autobranchia</taxon>
        <taxon>Pteriomorphia</taxon>
        <taxon>Ostreida</taxon>
        <taxon>Ostreoidea</taxon>
        <taxon>Ostreidae</taxon>
        <taxon>Magallana</taxon>
    </lineage>
</organism>
<evidence type="ECO:0000313" key="3">
    <source>
        <dbReference type="EMBL" id="EKC40088.1"/>
    </source>
</evidence>
<dbReference type="InterPro" id="IPR011333">
    <property type="entry name" value="SKP1/BTB/POZ_sf"/>
</dbReference>
<feature type="domain" description="BTB" evidence="2">
    <location>
        <begin position="412"/>
        <end position="474"/>
    </location>
</feature>
<evidence type="ECO:0000256" key="1">
    <source>
        <dbReference type="SAM" id="MobiDB-lite"/>
    </source>
</evidence>
<dbReference type="SMART" id="SM00225">
    <property type="entry name" value="BTB"/>
    <property type="match status" value="2"/>
</dbReference>
<dbReference type="Pfam" id="PF00651">
    <property type="entry name" value="BTB"/>
    <property type="match status" value="2"/>
</dbReference>